<sequence>MRGVKGKNREDLDVSHEYLLHKRNISAAYGKGKENVTQPTKCIPTRDDSTTSFLKNTFVSTKNQNICKTVKLGSTTSVVLNSSQSKAGNRNSFLSQTKKETRSLNDTSAHLQNVCNDQNPETLNCHRNVSSSINVSLKSTNICDNEKSIEGNSVKANAFLNKPDLSNNDVEKPIHGSSLESNSSLNSSEIIVCAEKSTKGSSVKALNKFDMRNSDVEKIVEGKSLEALSSVSIQHTKPCNTDKTQEQYVSSIKIANIKSSNSNCIESCRKPPKEKKKEESQKGNGTLLINSICKESHQDINNTSASKLTSFFTEHCQKLATELGRIKNSEFSKYREGTNSLFYKLGSIDTNQINEECFIQYVHSLIDYFSDPETFDLATLIYLVVDYLYRDRIKHESLPTYIQNQDTCVFLPPSENCIVSALYEVDKKSLSHLNGLVRNTLNIIHQVIISKKKMSVNGLASLCRVFMETCRRNNDRWVPLFLCCELLRLEHPLAPYLINSLAAVWRDPFSLYDSFSEEEKILLGSIIYGMTEKPLLMDSGLWRLTRKLRSTYFFHPFIIDPHQATQFLTAEIVSRCVKGLFENLWMLASPLIIFVSKETLEWKVHFRNGYILPNLLHFSRCLNEQGFDLFCNLYVDIFSFCHASPYEELLQYFANTALNQGVKFVQDCAAVALLKFIGTTDKHIPAPLRDWFLRNQDNPKLAILVDLYCKKVMESRDSFLLWDDIIIV</sequence>
<proteinExistence type="predicted"/>
<accession>A0A4Y2QRJ6</accession>
<reference evidence="1 2" key="1">
    <citation type="journal article" date="2019" name="Sci. Rep.">
        <title>Orb-weaving spider Araneus ventricosus genome elucidates the spidroin gene catalogue.</title>
        <authorList>
            <person name="Kono N."/>
            <person name="Nakamura H."/>
            <person name="Ohtoshi R."/>
            <person name="Moran D.A.P."/>
            <person name="Shinohara A."/>
            <person name="Yoshida Y."/>
            <person name="Fujiwara M."/>
            <person name="Mori M."/>
            <person name="Tomita M."/>
            <person name="Arakawa K."/>
        </authorList>
    </citation>
    <scope>NUCLEOTIDE SEQUENCE [LARGE SCALE GENOMIC DNA]</scope>
</reference>
<dbReference type="OrthoDB" id="6434157at2759"/>
<comment type="caution">
    <text evidence="1">The sequence shown here is derived from an EMBL/GenBank/DDBJ whole genome shotgun (WGS) entry which is preliminary data.</text>
</comment>
<evidence type="ECO:0000313" key="2">
    <source>
        <dbReference type="Proteomes" id="UP000499080"/>
    </source>
</evidence>
<organism evidence="1 2">
    <name type="scientific">Araneus ventricosus</name>
    <name type="common">Orbweaver spider</name>
    <name type="synonym">Epeira ventricosa</name>
    <dbReference type="NCBI Taxonomy" id="182803"/>
    <lineage>
        <taxon>Eukaryota</taxon>
        <taxon>Metazoa</taxon>
        <taxon>Ecdysozoa</taxon>
        <taxon>Arthropoda</taxon>
        <taxon>Chelicerata</taxon>
        <taxon>Arachnida</taxon>
        <taxon>Araneae</taxon>
        <taxon>Araneomorphae</taxon>
        <taxon>Entelegynae</taxon>
        <taxon>Araneoidea</taxon>
        <taxon>Araneidae</taxon>
        <taxon>Araneus</taxon>
    </lineage>
</organism>
<dbReference type="EMBL" id="BGPR01014627">
    <property type="protein sequence ID" value="GBN66012.1"/>
    <property type="molecule type" value="Genomic_DNA"/>
</dbReference>
<evidence type="ECO:0000313" key="1">
    <source>
        <dbReference type="EMBL" id="GBN66012.1"/>
    </source>
</evidence>
<name>A0A4Y2QRJ6_ARAVE</name>
<protein>
    <submittedName>
        <fullName evidence="1">Uncharacterized protein</fullName>
    </submittedName>
</protein>
<dbReference type="AlphaFoldDB" id="A0A4Y2QRJ6"/>
<gene>
    <name evidence="1" type="ORF">AVEN_231651_1</name>
</gene>
<keyword evidence="2" id="KW-1185">Reference proteome</keyword>
<dbReference type="Proteomes" id="UP000499080">
    <property type="component" value="Unassembled WGS sequence"/>
</dbReference>